<name>A0A3P5Z0U3_BRACM</name>
<feature type="short sequence motif" description="GXGXXG" evidence="6">
    <location>
        <begin position="26"/>
        <end position="31"/>
    </location>
</feature>
<comment type="domain">
    <text evidence="7">The nitrogen atoms of the two glycine residues in the GGXR motif define the oxyanion hole, and stabilize the oxyanion that forms during the nucleophilic attack by the catalytic serine during substrate cleavage.</text>
</comment>
<dbReference type="InterPro" id="IPR016035">
    <property type="entry name" value="Acyl_Trfase/lysoPLipase"/>
</dbReference>
<evidence type="ECO:0000313" key="9">
    <source>
        <dbReference type="EMBL" id="VDC73677.1"/>
    </source>
</evidence>
<evidence type="ECO:0000259" key="8">
    <source>
        <dbReference type="PROSITE" id="PS51635"/>
    </source>
</evidence>
<dbReference type="AlphaFoldDB" id="A0A3P5Z0U3"/>
<keyword evidence="5 6" id="KW-0443">Lipid metabolism</keyword>
<feature type="short sequence motif" description="GXSXG" evidence="6">
    <location>
        <begin position="384"/>
        <end position="388"/>
    </location>
</feature>
<organism evidence="9">
    <name type="scientific">Brassica campestris</name>
    <name type="common">Field mustard</name>
    <dbReference type="NCBI Taxonomy" id="3711"/>
    <lineage>
        <taxon>Eukaryota</taxon>
        <taxon>Viridiplantae</taxon>
        <taxon>Streptophyta</taxon>
        <taxon>Embryophyta</taxon>
        <taxon>Tracheophyta</taxon>
        <taxon>Spermatophyta</taxon>
        <taxon>Magnoliopsida</taxon>
        <taxon>eudicotyledons</taxon>
        <taxon>Gunneridae</taxon>
        <taxon>Pentapetalae</taxon>
        <taxon>rosids</taxon>
        <taxon>malvids</taxon>
        <taxon>Brassicales</taxon>
        <taxon>Brassicaceae</taxon>
        <taxon>Brassiceae</taxon>
        <taxon>Brassica</taxon>
    </lineage>
</organism>
<evidence type="ECO:0000256" key="6">
    <source>
        <dbReference type="PROSITE-ProRule" id="PRU01161"/>
    </source>
</evidence>
<dbReference type="CDD" id="cd07214">
    <property type="entry name" value="Pat17_isozyme_like"/>
    <property type="match status" value="1"/>
</dbReference>
<dbReference type="GO" id="GO:0016298">
    <property type="term" value="F:lipase activity"/>
    <property type="evidence" value="ECO:0007669"/>
    <property type="project" value="UniProtKB-ARBA"/>
</dbReference>
<evidence type="ECO:0000256" key="2">
    <source>
        <dbReference type="ARBA" id="ARBA00022801"/>
    </source>
</evidence>
<feature type="short sequence motif" description="GXGXXG" evidence="6">
    <location>
        <begin position="317"/>
        <end position="322"/>
    </location>
</feature>
<keyword evidence="2 6" id="KW-0378">Hydrolase</keyword>
<dbReference type="PROSITE" id="PS51635">
    <property type="entry name" value="PNPLA"/>
    <property type="match status" value="2"/>
</dbReference>
<feature type="active site" description="Nucleophile" evidence="6">
    <location>
        <position position="386"/>
    </location>
</feature>
<feature type="domain" description="PNPLA" evidence="8">
    <location>
        <begin position="22"/>
        <end position="228"/>
    </location>
</feature>
<dbReference type="PANTHER" id="PTHR32176:SF89">
    <property type="entry name" value="PATATIN-LIKE PROTEIN 1-RELATED"/>
    <property type="match status" value="1"/>
</dbReference>
<accession>A0A3P5Z0U3</accession>
<protein>
    <recommendedName>
        <fullName evidence="7">Patatin</fullName>
        <ecNumber evidence="7">3.1.1.-</ecNumber>
    </recommendedName>
</protein>
<gene>
    <name evidence="9" type="ORF">BRAA01T00179Z</name>
</gene>
<dbReference type="EMBL" id="LR031571">
    <property type="protein sequence ID" value="VDC73677.1"/>
    <property type="molecule type" value="Genomic_DNA"/>
</dbReference>
<evidence type="ECO:0000256" key="5">
    <source>
        <dbReference type="ARBA" id="ARBA00023098"/>
    </source>
</evidence>
<evidence type="ECO:0000256" key="4">
    <source>
        <dbReference type="ARBA" id="ARBA00022963"/>
    </source>
</evidence>
<dbReference type="InterPro" id="IPR002641">
    <property type="entry name" value="PNPLA_dom"/>
</dbReference>
<comment type="function">
    <text evidence="7">Lipolytic acyl hydrolase (LAH).</text>
</comment>
<feature type="active site" description="Proton acceptor" evidence="6">
    <location>
        <position position="215"/>
    </location>
</feature>
<dbReference type="EC" id="3.1.1.-" evidence="7"/>
<proteinExistence type="inferred from homology"/>
<dbReference type="Pfam" id="PF01734">
    <property type="entry name" value="Patatin"/>
    <property type="match status" value="2"/>
</dbReference>
<comment type="similarity">
    <text evidence="1 7">Belongs to the patatin family.</text>
</comment>
<dbReference type="GO" id="GO:0006952">
    <property type="term" value="P:defense response"/>
    <property type="evidence" value="ECO:0007669"/>
    <property type="project" value="UniProtKB-KW"/>
</dbReference>
<keyword evidence="3" id="KW-0611">Plant defense</keyword>
<dbReference type="GO" id="GO:0016042">
    <property type="term" value="P:lipid catabolic process"/>
    <property type="evidence" value="ECO:0007669"/>
    <property type="project" value="UniProtKB-UniRule"/>
</dbReference>
<feature type="short sequence motif" description="DGA/G" evidence="6">
    <location>
        <begin position="535"/>
        <end position="537"/>
    </location>
</feature>
<feature type="short sequence motif" description="DGA/G" evidence="6">
    <location>
        <begin position="215"/>
        <end position="217"/>
    </location>
</feature>
<dbReference type="SUPFAM" id="SSF52151">
    <property type="entry name" value="FabD/lysophospholipase-like"/>
    <property type="match status" value="2"/>
</dbReference>
<feature type="active site" description="Proton acceptor" evidence="6">
    <location>
        <position position="535"/>
    </location>
</feature>
<dbReference type="PANTHER" id="PTHR32176">
    <property type="entry name" value="XYLOSE ISOMERASE"/>
    <property type="match status" value="1"/>
</dbReference>
<reference evidence="9" key="1">
    <citation type="submission" date="2018-11" db="EMBL/GenBank/DDBJ databases">
        <authorList>
            <consortium name="Genoscope - CEA"/>
            <person name="William W."/>
        </authorList>
    </citation>
    <scope>NUCLEOTIDE SEQUENCE</scope>
</reference>
<feature type="domain" description="PNPLA" evidence="8">
    <location>
        <begin position="313"/>
        <end position="548"/>
    </location>
</feature>
<evidence type="ECO:0000256" key="1">
    <source>
        <dbReference type="ARBA" id="ARBA00010240"/>
    </source>
</evidence>
<dbReference type="FunFam" id="3.40.1090.10:FF:000005">
    <property type="entry name" value="Patatin"/>
    <property type="match status" value="1"/>
</dbReference>
<keyword evidence="4 6" id="KW-0442">Lipid degradation</keyword>
<evidence type="ECO:0000256" key="7">
    <source>
        <dbReference type="RuleBase" id="RU361262"/>
    </source>
</evidence>
<dbReference type="Gene3D" id="3.40.1090.10">
    <property type="entry name" value="Cytosolic phospholipase A2 catalytic domain"/>
    <property type="match status" value="3"/>
</dbReference>
<feature type="short sequence motif" description="GXSXG" evidence="6">
    <location>
        <begin position="64"/>
        <end position="68"/>
    </location>
</feature>
<evidence type="ECO:0000256" key="3">
    <source>
        <dbReference type="ARBA" id="ARBA00022821"/>
    </source>
</evidence>
<feature type="active site" description="Nucleophile" evidence="6">
    <location>
        <position position="66"/>
    </location>
</feature>
<sequence length="727" mass="80026">MEDGSSCKKNKPPSWGKLVTILSLDGGGVRGIIAGVILAYLEKQLQEIDGEDVRLADYFDVVSGTSTGGLMTAMLTVPGKNGRPQLAAKDIVPFYLEHCPKIFPQPEGLGALLPKLPKLLSGPKYSGKYLRKLLSKLLGETKLHQTVTNVVIPTFDMKKLQPTIFSSYQALIDPSLDVKISDICLGTSAAPTFFPPHYFSNEDSQGKTTEFNLVDGAVTANNPILKNNPDMGKLKPLGYDKFLVISIGTGSSKNEEKYSAKKAAKWGIISWLYNDGSTPILDMVSDSGHRSSIMHSSCKKNKPPSRGSLVTILSLDGGGVRGIMVGVILAYLEEQLQFNYKIPFFWLYFRAIHIPYIVQFCRYIYKALDGEDMRLADYFDVVAGTSTGGLMTAMLTVPDETGRPRFAAKDIVPFYLQHSPKIFPQPGGLAALLPKLPKLLSGPKYDGVYLRNLLNNLLGETRLHQTITNVVIPTFDMKKLQPTIFSSYQALVDPSLDVKISDICIGTSAAPTYFPPHYFQNEDIQGKTSEFHLVDGGVTANNPTLLAMTAVTKQIVNDNPDMGELKPLGYNKFLVVSIGTGSAQKAKKYSAREAAKWGIISWLYDNGSTPILDITMESSRDIVDFHSSVVFKARQSEDKYLRIDDDTLKGDASSMDLATKSNLENLVIIGEKMLKNRVVQMNIDTGVYEPVPGNVTNDQELKRFAKILSDERKLRMQSDAMHKVSSS</sequence>